<dbReference type="GO" id="GO:0003723">
    <property type="term" value="F:RNA binding"/>
    <property type="evidence" value="ECO:0007669"/>
    <property type="project" value="UniProtKB-UniRule"/>
</dbReference>
<dbReference type="Pfam" id="PF14709">
    <property type="entry name" value="DND1_DSRM"/>
    <property type="match status" value="1"/>
</dbReference>
<gene>
    <name evidence="6" type="ORF">CEY00_Acc18524</name>
</gene>
<dbReference type="PANTHER" id="PTHR14950">
    <property type="entry name" value="DICER-RELATED"/>
    <property type="match status" value="1"/>
</dbReference>
<evidence type="ECO:0000256" key="3">
    <source>
        <dbReference type="PROSITE-ProRule" id="PRU00266"/>
    </source>
</evidence>
<proteinExistence type="predicted"/>
<evidence type="ECO:0000256" key="1">
    <source>
        <dbReference type="ARBA" id="ARBA00022801"/>
    </source>
</evidence>
<evidence type="ECO:0000313" key="7">
    <source>
        <dbReference type="Proteomes" id="UP000241394"/>
    </source>
</evidence>
<dbReference type="GO" id="GO:0030422">
    <property type="term" value="P:siRNA processing"/>
    <property type="evidence" value="ECO:0007669"/>
    <property type="project" value="TreeGrafter"/>
</dbReference>
<dbReference type="SUPFAM" id="SSF54768">
    <property type="entry name" value="dsRNA-binding domain-like"/>
    <property type="match status" value="2"/>
</dbReference>
<keyword evidence="7" id="KW-1185">Reference proteome</keyword>
<sequence>MNKYVDFIRTTASEKGLVEGPCCPKALGDLVESFVGAIFLDMGFDLNRVWKMVLSFMDPVISFSKLQLNPVRGLQELCQFYSWKAEFPLSKKDGMFNVEAKVTGANVCTTACAANSNGKGATRMAAQEIIGTLKAQGYKLKSKSLEEVLKSTRKMKAKLIGYDEAPIHVTAPVAIPLEKLELQKPSRSRCNLKVHPIIEDPKKIFSPSIRSIRKPQLAVEAWGPQSIASTESNLLGGSSKKPARSCLYEVCTANIRKPPTFECCDETGPSHLRKFIFKVSIDIEEDSAFIVAFGEPHPRKKEAAEHAAEGAIWYLKNAGYLHELK</sequence>
<dbReference type="InterPro" id="IPR000999">
    <property type="entry name" value="RNase_III_dom"/>
</dbReference>
<reference evidence="7" key="2">
    <citation type="journal article" date="2018" name="BMC Genomics">
        <title>A manually annotated Actinidia chinensis var. chinensis (kiwifruit) genome highlights the challenges associated with draft genomes and gene prediction in plants.</title>
        <authorList>
            <person name="Pilkington S.M."/>
            <person name="Crowhurst R."/>
            <person name="Hilario E."/>
            <person name="Nardozza S."/>
            <person name="Fraser L."/>
            <person name="Peng Y."/>
            <person name="Gunaseelan K."/>
            <person name="Simpson R."/>
            <person name="Tahir J."/>
            <person name="Deroles S.C."/>
            <person name="Templeton K."/>
            <person name="Luo Z."/>
            <person name="Davy M."/>
            <person name="Cheng C."/>
            <person name="McNeilage M."/>
            <person name="Scaglione D."/>
            <person name="Liu Y."/>
            <person name="Zhang Q."/>
            <person name="Datson P."/>
            <person name="De Silva N."/>
            <person name="Gardiner S.E."/>
            <person name="Bassett H."/>
            <person name="Chagne D."/>
            <person name="McCallum J."/>
            <person name="Dzierzon H."/>
            <person name="Deng C."/>
            <person name="Wang Y.Y."/>
            <person name="Barron L."/>
            <person name="Manako K."/>
            <person name="Bowen J."/>
            <person name="Foster T.M."/>
            <person name="Erridge Z.A."/>
            <person name="Tiffin H."/>
            <person name="Waite C.N."/>
            <person name="Davies K.M."/>
            <person name="Grierson E.P."/>
            <person name="Laing W.A."/>
            <person name="Kirk R."/>
            <person name="Chen X."/>
            <person name="Wood M."/>
            <person name="Montefiori M."/>
            <person name="Brummell D.A."/>
            <person name="Schwinn K.E."/>
            <person name="Catanach A."/>
            <person name="Fullerton C."/>
            <person name="Li D."/>
            <person name="Meiyalaghan S."/>
            <person name="Nieuwenhuizen N."/>
            <person name="Read N."/>
            <person name="Prakash R."/>
            <person name="Hunter D."/>
            <person name="Zhang H."/>
            <person name="McKenzie M."/>
            <person name="Knabel M."/>
            <person name="Harris A."/>
            <person name="Allan A.C."/>
            <person name="Gleave A."/>
            <person name="Chen A."/>
            <person name="Janssen B.J."/>
            <person name="Plunkett B."/>
            <person name="Ampomah-Dwamena C."/>
            <person name="Voogd C."/>
            <person name="Leif D."/>
            <person name="Lafferty D."/>
            <person name="Souleyre E.J.F."/>
            <person name="Varkonyi-Gasic E."/>
            <person name="Gambi F."/>
            <person name="Hanley J."/>
            <person name="Yao J.L."/>
            <person name="Cheung J."/>
            <person name="David K.M."/>
            <person name="Warren B."/>
            <person name="Marsh K."/>
            <person name="Snowden K.C."/>
            <person name="Lin-Wang K."/>
            <person name="Brian L."/>
            <person name="Martinez-Sanchez M."/>
            <person name="Wang M."/>
            <person name="Ileperuma N."/>
            <person name="Macnee N."/>
            <person name="Campin R."/>
            <person name="McAtee P."/>
            <person name="Drummond R.S.M."/>
            <person name="Espley R.V."/>
            <person name="Ireland H.S."/>
            <person name="Wu R."/>
            <person name="Atkinson R.G."/>
            <person name="Karunairetnam S."/>
            <person name="Bulley S."/>
            <person name="Chunkath S."/>
            <person name="Hanley Z."/>
            <person name="Storey R."/>
            <person name="Thrimawithana A.H."/>
            <person name="Thomson S."/>
            <person name="David C."/>
            <person name="Testolin R."/>
            <person name="Huang H."/>
            <person name="Hellens R.P."/>
            <person name="Schaffer R.J."/>
        </authorList>
    </citation>
    <scope>NUCLEOTIDE SEQUENCE [LARGE SCALE GENOMIC DNA]</scope>
    <source>
        <strain evidence="7">cv. Red5</strain>
    </source>
</reference>
<dbReference type="PROSITE" id="PS50142">
    <property type="entry name" value="RNASE_3_2"/>
    <property type="match status" value="1"/>
</dbReference>
<dbReference type="Gene3D" id="1.10.1520.10">
    <property type="entry name" value="Ribonuclease III domain"/>
    <property type="match status" value="1"/>
</dbReference>
<dbReference type="Gene3D" id="3.30.160.20">
    <property type="match status" value="2"/>
</dbReference>
<dbReference type="Proteomes" id="UP000241394">
    <property type="component" value="Chromosome LG16"/>
</dbReference>
<organism evidence="6 7">
    <name type="scientific">Actinidia chinensis var. chinensis</name>
    <name type="common">Chinese soft-hair kiwi</name>
    <dbReference type="NCBI Taxonomy" id="1590841"/>
    <lineage>
        <taxon>Eukaryota</taxon>
        <taxon>Viridiplantae</taxon>
        <taxon>Streptophyta</taxon>
        <taxon>Embryophyta</taxon>
        <taxon>Tracheophyta</taxon>
        <taxon>Spermatophyta</taxon>
        <taxon>Magnoliopsida</taxon>
        <taxon>eudicotyledons</taxon>
        <taxon>Gunneridae</taxon>
        <taxon>Pentapetalae</taxon>
        <taxon>asterids</taxon>
        <taxon>Ericales</taxon>
        <taxon>Actinidiaceae</taxon>
        <taxon>Actinidia</taxon>
    </lineage>
</organism>
<dbReference type="AlphaFoldDB" id="A0A2R6QHP7"/>
<dbReference type="GO" id="GO:0004525">
    <property type="term" value="F:ribonuclease III activity"/>
    <property type="evidence" value="ECO:0007669"/>
    <property type="project" value="InterPro"/>
</dbReference>
<evidence type="ECO:0000313" key="6">
    <source>
        <dbReference type="EMBL" id="PSS08154.1"/>
    </source>
</evidence>
<reference evidence="6 7" key="1">
    <citation type="submission" date="2017-07" db="EMBL/GenBank/DDBJ databases">
        <title>An improved, manually edited Actinidia chinensis var. chinensis (kiwifruit) genome highlights the challenges associated with draft genomes and gene prediction in plants.</title>
        <authorList>
            <person name="Pilkington S."/>
            <person name="Crowhurst R."/>
            <person name="Hilario E."/>
            <person name="Nardozza S."/>
            <person name="Fraser L."/>
            <person name="Peng Y."/>
            <person name="Gunaseelan K."/>
            <person name="Simpson R."/>
            <person name="Tahir J."/>
            <person name="Deroles S."/>
            <person name="Templeton K."/>
            <person name="Luo Z."/>
            <person name="Davy M."/>
            <person name="Cheng C."/>
            <person name="Mcneilage M."/>
            <person name="Scaglione D."/>
            <person name="Liu Y."/>
            <person name="Zhang Q."/>
            <person name="Datson P."/>
            <person name="De Silva N."/>
            <person name="Gardiner S."/>
            <person name="Bassett H."/>
            <person name="Chagne D."/>
            <person name="Mccallum J."/>
            <person name="Dzierzon H."/>
            <person name="Deng C."/>
            <person name="Wang Y.-Y."/>
            <person name="Barron N."/>
            <person name="Manako K."/>
            <person name="Bowen J."/>
            <person name="Foster T."/>
            <person name="Erridge Z."/>
            <person name="Tiffin H."/>
            <person name="Waite C."/>
            <person name="Davies K."/>
            <person name="Grierson E."/>
            <person name="Laing W."/>
            <person name="Kirk R."/>
            <person name="Chen X."/>
            <person name="Wood M."/>
            <person name="Montefiori M."/>
            <person name="Brummell D."/>
            <person name="Schwinn K."/>
            <person name="Catanach A."/>
            <person name="Fullerton C."/>
            <person name="Li D."/>
            <person name="Meiyalaghan S."/>
            <person name="Nieuwenhuizen N."/>
            <person name="Read N."/>
            <person name="Prakash R."/>
            <person name="Hunter D."/>
            <person name="Zhang H."/>
            <person name="Mckenzie M."/>
            <person name="Knabel M."/>
            <person name="Harris A."/>
            <person name="Allan A."/>
            <person name="Chen A."/>
            <person name="Janssen B."/>
            <person name="Plunkett B."/>
            <person name="Dwamena C."/>
            <person name="Voogd C."/>
            <person name="Leif D."/>
            <person name="Lafferty D."/>
            <person name="Souleyre E."/>
            <person name="Varkonyi-Gasic E."/>
            <person name="Gambi F."/>
            <person name="Hanley J."/>
            <person name="Yao J.-L."/>
            <person name="Cheung J."/>
            <person name="David K."/>
            <person name="Warren B."/>
            <person name="Marsh K."/>
            <person name="Snowden K."/>
            <person name="Lin-Wang K."/>
            <person name="Brian L."/>
            <person name="Martinez-Sanchez M."/>
            <person name="Wang M."/>
            <person name="Ileperuma N."/>
            <person name="Macnee N."/>
            <person name="Campin R."/>
            <person name="Mcatee P."/>
            <person name="Drummond R."/>
            <person name="Espley R."/>
            <person name="Ireland H."/>
            <person name="Wu R."/>
            <person name="Atkinson R."/>
            <person name="Karunairetnam S."/>
            <person name="Bulley S."/>
            <person name="Chunkath S."/>
            <person name="Hanley Z."/>
            <person name="Storey R."/>
            <person name="Thrimawithana A."/>
            <person name="Thomson S."/>
            <person name="David C."/>
            <person name="Testolin R."/>
        </authorList>
    </citation>
    <scope>NUCLEOTIDE SEQUENCE [LARGE SCALE GENOMIC DNA]</scope>
    <source>
        <strain evidence="7">cv. Red5</strain>
        <tissue evidence="6">Young leaf</tissue>
    </source>
</reference>
<dbReference type="InParanoid" id="A0A2R6QHP7"/>
<comment type="caution">
    <text evidence="6">The sequence shown here is derived from an EMBL/GenBank/DDBJ whole genome shotgun (WGS) entry which is preliminary data.</text>
</comment>
<name>A0A2R6QHP7_ACTCC</name>
<keyword evidence="1" id="KW-0378">Hydrolase</keyword>
<dbReference type="GO" id="GO:0005737">
    <property type="term" value="C:cytoplasm"/>
    <property type="evidence" value="ECO:0007669"/>
    <property type="project" value="TreeGrafter"/>
</dbReference>
<dbReference type="InterPro" id="IPR036389">
    <property type="entry name" value="RNase_III_sf"/>
</dbReference>
<evidence type="ECO:0000259" key="4">
    <source>
        <dbReference type="PROSITE" id="PS50137"/>
    </source>
</evidence>
<feature type="domain" description="DRBM" evidence="4">
    <location>
        <begin position="242"/>
        <end position="317"/>
    </location>
</feature>
<accession>A0A2R6QHP7</accession>
<keyword evidence="2 3" id="KW-0694">RNA-binding</keyword>
<dbReference type="PROSITE" id="PS50137">
    <property type="entry name" value="DS_RBD"/>
    <property type="match status" value="2"/>
</dbReference>
<dbReference type="GO" id="GO:0005634">
    <property type="term" value="C:nucleus"/>
    <property type="evidence" value="ECO:0007669"/>
    <property type="project" value="TreeGrafter"/>
</dbReference>
<dbReference type="PANTHER" id="PTHR14950:SF15">
    <property type="entry name" value="DICER-LIKE PROTEIN 4"/>
    <property type="match status" value="1"/>
</dbReference>
<evidence type="ECO:0000256" key="2">
    <source>
        <dbReference type="ARBA" id="ARBA00022884"/>
    </source>
</evidence>
<dbReference type="OMA" id="HEICDAN"/>
<evidence type="ECO:0000259" key="5">
    <source>
        <dbReference type="PROSITE" id="PS50142"/>
    </source>
</evidence>
<dbReference type="InterPro" id="IPR014720">
    <property type="entry name" value="dsRBD_dom"/>
</dbReference>
<dbReference type="OrthoDB" id="6513042at2759"/>
<dbReference type="Gramene" id="PSS08154">
    <property type="protein sequence ID" value="PSS08154"/>
    <property type="gene ID" value="CEY00_Acc18524"/>
</dbReference>
<feature type="domain" description="DRBM" evidence="4">
    <location>
        <begin position="69"/>
        <end position="135"/>
    </location>
</feature>
<dbReference type="SMART" id="SM00358">
    <property type="entry name" value="DSRM"/>
    <property type="match status" value="2"/>
</dbReference>
<feature type="domain" description="RNase III" evidence="5">
    <location>
        <begin position="24"/>
        <end position="43"/>
    </location>
</feature>
<protein>
    <submittedName>
        <fullName evidence="6">Dicer-like protein</fullName>
    </submittedName>
</protein>
<dbReference type="STRING" id="1590841.A0A2R6QHP7"/>
<dbReference type="EMBL" id="NKQK01000016">
    <property type="protein sequence ID" value="PSS08154.1"/>
    <property type="molecule type" value="Genomic_DNA"/>
</dbReference>